<gene>
    <name evidence="1" type="ORF">METZ01_LOCUS413045</name>
</gene>
<organism evidence="1">
    <name type="scientific">marine metagenome</name>
    <dbReference type="NCBI Taxonomy" id="408172"/>
    <lineage>
        <taxon>unclassified sequences</taxon>
        <taxon>metagenomes</taxon>
        <taxon>ecological metagenomes</taxon>
    </lineage>
</organism>
<protein>
    <submittedName>
        <fullName evidence="1">Uncharacterized protein</fullName>
    </submittedName>
</protein>
<name>A0A382WQ55_9ZZZZ</name>
<proteinExistence type="predicted"/>
<dbReference type="EMBL" id="UINC01161163">
    <property type="protein sequence ID" value="SVD60191.1"/>
    <property type="molecule type" value="Genomic_DNA"/>
</dbReference>
<evidence type="ECO:0000313" key="1">
    <source>
        <dbReference type="EMBL" id="SVD60191.1"/>
    </source>
</evidence>
<sequence>MPLWTNTAGAITNKPKFLTDDANSKYDRTSVYATNAGWVVKAGSNGTGNGNTGAQEEVLVAIGG</sequence>
<accession>A0A382WQ55</accession>
<feature type="non-terminal residue" evidence="1">
    <location>
        <position position="64"/>
    </location>
</feature>
<reference evidence="1" key="1">
    <citation type="submission" date="2018-05" db="EMBL/GenBank/DDBJ databases">
        <authorList>
            <person name="Lanie J.A."/>
            <person name="Ng W.-L."/>
            <person name="Kazmierczak K.M."/>
            <person name="Andrzejewski T.M."/>
            <person name="Davidsen T.M."/>
            <person name="Wayne K.J."/>
            <person name="Tettelin H."/>
            <person name="Glass J.I."/>
            <person name="Rusch D."/>
            <person name="Podicherti R."/>
            <person name="Tsui H.-C.T."/>
            <person name="Winkler M.E."/>
        </authorList>
    </citation>
    <scope>NUCLEOTIDE SEQUENCE</scope>
</reference>
<dbReference type="AlphaFoldDB" id="A0A382WQ55"/>